<organism evidence="2 3">
    <name type="scientific">Ditylenchus dipsaci</name>
    <dbReference type="NCBI Taxonomy" id="166011"/>
    <lineage>
        <taxon>Eukaryota</taxon>
        <taxon>Metazoa</taxon>
        <taxon>Ecdysozoa</taxon>
        <taxon>Nematoda</taxon>
        <taxon>Chromadorea</taxon>
        <taxon>Rhabditida</taxon>
        <taxon>Tylenchina</taxon>
        <taxon>Tylenchomorpha</taxon>
        <taxon>Sphaerularioidea</taxon>
        <taxon>Anguinidae</taxon>
        <taxon>Anguininae</taxon>
        <taxon>Ditylenchus</taxon>
    </lineage>
</organism>
<dbReference type="AlphaFoldDB" id="A0A915CYG4"/>
<feature type="compositionally biased region" description="Low complexity" evidence="1">
    <location>
        <begin position="25"/>
        <end position="35"/>
    </location>
</feature>
<dbReference type="Proteomes" id="UP000887574">
    <property type="component" value="Unplaced"/>
</dbReference>
<feature type="region of interest" description="Disordered" evidence="1">
    <location>
        <begin position="19"/>
        <end position="89"/>
    </location>
</feature>
<dbReference type="WBParaSite" id="jg14001">
    <property type="protein sequence ID" value="jg14001"/>
    <property type="gene ID" value="jg14001"/>
</dbReference>
<proteinExistence type="predicted"/>
<evidence type="ECO:0000313" key="2">
    <source>
        <dbReference type="Proteomes" id="UP000887574"/>
    </source>
</evidence>
<feature type="compositionally biased region" description="Basic and acidic residues" evidence="1">
    <location>
        <begin position="59"/>
        <end position="79"/>
    </location>
</feature>
<evidence type="ECO:0000256" key="1">
    <source>
        <dbReference type="SAM" id="MobiDB-lite"/>
    </source>
</evidence>
<name>A0A915CYG4_9BILA</name>
<keyword evidence="2" id="KW-1185">Reference proteome</keyword>
<sequence>MALIYASAINKRVNNMPVKSKRSSVEAATSSSSVVHQQLQKHSEHVLPASSAFHHIKQRSNEETHRVDNRRGHSTDNNHYDTPPPTLPKRCISHCSCSVCAET</sequence>
<protein>
    <submittedName>
        <fullName evidence="3">Uncharacterized protein</fullName>
    </submittedName>
</protein>
<accession>A0A915CYG4</accession>
<evidence type="ECO:0000313" key="3">
    <source>
        <dbReference type="WBParaSite" id="jg14001"/>
    </source>
</evidence>
<reference evidence="3" key="1">
    <citation type="submission" date="2022-11" db="UniProtKB">
        <authorList>
            <consortium name="WormBaseParasite"/>
        </authorList>
    </citation>
    <scope>IDENTIFICATION</scope>
</reference>